<dbReference type="AlphaFoldDB" id="A0A3T1DBJ8"/>
<dbReference type="SUPFAM" id="SSF53335">
    <property type="entry name" value="S-adenosyl-L-methionine-dependent methyltransferases"/>
    <property type="match status" value="1"/>
</dbReference>
<dbReference type="Gene3D" id="3.40.50.150">
    <property type="entry name" value="Vaccinia Virus protein VP39"/>
    <property type="match status" value="1"/>
</dbReference>
<dbReference type="GO" id="GO:0032259">
    <property type="term" value="P:methylation"/>
    <property type="evidence" value="ECO:0007669"/>
    <property type="project" value="UniProtKB-KW"/>
</dbReference>
<evidence type="ECO:0000313" key="1">
    <source>
        <dbReference type="EMBL" id="BBI35472.1"/>
    </source>
</evidence>
<keyword evidence="2" id="KW-1185">Reference proteome</keyword>
<accession>A0A3T1DBJ8</accession>
<dbReference type="Proteomes" id="UP000289856">
    <property type="component" value="Chromosome"/>
</dbReference>
<gene>
    <name evidence="1" type="ORF">KCTCHS21_48710</name>
</gene>
<evidence type="ECO:0000313" key="2">
    <source>
        <dbReference type="Proteomes" id="UP000289856"/>
    </source>
</evidence>
<dbReference type="KEGG" id="cohn:KCTCHS21_48710"/>
<dbReference type="EMBL" id="AP019400">
    <property type="protein sequence ID" value="BBI35472.1"/>
    <property type="molecule type" value="Genomic_DNA"/>
</dbReference>
<keyword evidence="1" id="KW-0808">Transferase</keyword>
<dbReference type="OrthoDB" id="9777638at2"/>
<organism evidence="1 2">
    <name type="scientific">Cohnella abietis</name>
    <dbReference type="NCBI Taxonomy" id="2507935"/>
    <lineage>
        <taxon>Bacteria</taxon>
        <taxon>Bacillati</taxon>
        <taxon>Bacillota</taxon>
        <taxon>Bacilli</taxon>
        <taxon>Bacillales</taxon>
        <taxon>Paenibacillaceae</taxon>
        <taxon>Cohnella</taxon>
    </lineage>
</organism>
<sequence length="282" mass="31686">MNNDILENVLSCMLLSDGASNIQRVQTEHRIKLAELWDIKAGSRVLEIGCGQGDTTAVLAYLVGDNGLVHGIDIASPDYGSPITLGDAISHLKQSKLGKQIDIRFEVDVLSPDVDFPDHYFDTIVLSHCSWYLKSFEELSRILEKVKRWGKSLCLAEWDTRIKTMEQFPHFLAVSIQAQYECFKESSFSNIRTLFTPEDLKELAVNAGWKIVKEQSINSTDLQDGGWEVDFTLSEYVSELNELPHAPEKLKAYIQSEVKLLKDASANCSSIQSLSTYTFIAE</sequence>
<protein>
    <submittedName>
        <fullName evidence="1">SAM-dependent methyltransferase</fullName>
    </submittedName>
</protein>
<dbReference type="GO" id="GO:0008168">
    <property type="term" value="F:methyltransferase activity"/>
    <property type="evidence" value="ECO:0007669"/>
    <property type="project" value="UniProtKB-KW"/>
</dbReference>
<reference evidence="1 2" key="1">
    <citation type="submission" date="2019-01" db="EMBL/GenBank/DDBJ databases">
        <title>Complete genome sequence of Cohnella hallensis HS21 isolated from Korean fir (Abies koreana) rhizospheric soil.</title>
        <authorList>
            <person name="Jiang L."/>
            <person name="Kang S.W."/>
            <person name="Kim S."/>
            <person name="Jung J."/>
            <person name="Kim C.Y."/>
            <person name="Kim D.H."/>
            <person name="Kim S.W."/>
            <person name="Lee J."/>
        </authorList>
    </citation>
    <scope>NUCLEOTIDE SEQUENCE [LARGE SCALE GENOMIC DNA]</scope>
    <source>
        <strain evidence="1 2">HS21</strain>
    </source>
</reference>
<dbReference type="InterPro" id="IPR029063">
    <property type="entry name" value="SAM-dependent_MTases_sf"/>
</dbReference>
<proteinExistence type="predicted"/>
<keyword evidence="1" id="KW-0489">Methyltransferase</keyword>
<name>A0A3T1DBJ8_9BACL</name>
<dbReference type="CDD" id="cd02440">
    <property type="entry name" value="AdoMet_MTases"/>
    <property type="match status" value="1"/>
</dbReference>
<dbReference type="Pfam" id="PF13489">
    <property type="entry name" value="Methyltransf_23"/>
    <property type="match status" value="1"/>
</dbReference>
<dbReference type="RefSeq" id="WP_130614165.1">
    <property type="nucleotide sequence ID" value="NZ_AP019400.1"/>
</dbReference>